<evidence type="ECO:0008006" key="4">
    <source>
        <dbReference type="Google" id="ProtNLM"/>
    </source>
</evidence>
<organism evidence="2 3">
    <name type="scientific">Rhizobium metallidurans</name>
    <dbReference type="NCBI Taxonomy" id="1265931"/>
    <lineage>
        <taxon>Bacteria</taxon>
        <taxon>Pseudomonadati</taxon>
        <taxon>Pseudomonadota</taxon>
        <taxon>Alphaproteobacteria</taxon>
        <taxon>Hyphomicrobiales</taxon>
        <taxon>Rhizobiaceae</taxon>
        <taxon>Rhizobium/Agrobacterium group</taxon>
        <taxon>Rhizobium</taxon>
    </lineage>
</organism>
<name>A0A7W6CUD2_9HYPH</name>
<evidence type="ECO:0000256" key="1">
    <source>
        <dbReference type="SAM" id="SignalP"/>
    </source>
</evidence>
<evidence type="ECO:0000313" key="2">
    <source>
        <dbReference type="EMBL" id="MBB3966374.1"/>
    </source>
</evidence>
<feature type="signal peptide" evidence="1">
    <location>
        <begin position="1"/>
        <end position="20"/>
    </location>
</feature>
<dbReference type="RefSeq" id="WP_183901867.1">
    <property type="nucleotide sequence ID" value="NZ_JACIDW010000017.1"/>
</dbReference>
<dbReference type="EMBL" id="JACIDW010000017">
    <property type="protein sequence ID" value="MBB3966374.1"/>
    <property type="molecule type" value="Genomic_DNA"/>
</dbReference>
<dbReference type="Proteomes" id="UP000582090">
    <property type="component" value="Unassembled WGS sequence"/>
</dbReference>
<protein>
    <recommendedName>
        <fullName evidence="4">Adhesin</fullName>
    </recommendedName>
</protein>
<keyword evidence="3" id="KW-1185">Reference proteome</keyword>
<accession>A0A7W6CUD2</accession>
<comment type="caution">
    <text evidence="2">The sequence shown here is derived from an EMBL/GenBank/DDBJ whole genome shotgun (WGS) entry which is preliminary data.</text>
</comment>
<evidence type="ECO:0000313" key="3">
    <source>
        <dbReference type="Proteomes" id="UP000582090"/>
    </source>
</evidence>
<proteinExistence type="predicted"/>
<keyword evidence="1" id="KW-0732">Signal</keyword>
<feature type="chain" id="PRO_5031261855" description="Adhesin" evidence="1">
    <location>
        <begin position="21"/>
        <end position="145"/>
    </location>
</feature>
<dbReference type="AlphaFoldDB" id="A0A7W6CUD2"/>
<reference evidence="2 3" key="1">
    <citation type="submission" date="2020-08" db="EMBL/GenBank/DDBJ databases">
        <title>Genomic Encyclopedia of Type Strains, Phase IV (KMG-IV): sequencing the most valuable type-strain genomes for metagenomic binning, comparative biology and taxonomic classification.</title>
        <authorList>
            <person name="Goeker M."/>
        </authorList>
    </citation>
    <scope>NUCLEOTIDE SEQUENCE [LARGE SCALE GENOMIC DNA]</scope>
    <source>
        <strain evidence="2 3">DSM 26575</strain>
    </source>
</reference>
<gene>
    <name evidence="2" type="ORF">GGQ67_004061</name>
</gene>
<sequence>MHRFILAFAALLGATEVAQANSRFFCSADDKNVRFTIESGFKDEPGHELNHFRGAFILKNETAPQPLGRVTLDSDSLSNRWSHNGELRLEVLYDGGKAAGGQSVNLTVSAEQPNGATAFQGVYDIAVYGGEKPIAFNGKVSCGAK</sequence>